<name>A0A383EPI7_9ZZZZ</name>
<reference evidence="1" key="1">
    <citation type="submission" date="2018-05" db="EMBL/GenBank/DDBJ databases">
        <authorList>
            <person name="Lanie J.A."/>
            <person name="Ng W.-L."/>
            <person name="Kazmierczak K.M."/>
            <person name="Andrzejewski T.M."/>
            <person name="Davidsen T.M."/>
            <person name="Wayne K.J."/>
            <person name="Tettelin H."/>
            <person name="Glass J.I."/>
            <person name="Rusch D."/>
            <person name="Podicherti R."/>
            <person name="Tsui H.-C.T."/>
            <person name="Winkler M.E."/>
        </authorList>
    </citation>
    <scope>NUCLEOTIDE SEQUENCE</scope>
</reference>
<gene>
    <name evidence="1" type="ORF">METZ01_LOCUS511650</name>
</gene>
<dbReference type="EMBL" id="UINC01227771">
    <property type="protein sequence ID" value="SVE58796.1"/>
    <property type="molecule type" value="Genomic_DNA"/>
</dbReference>
<evidence type="ECO:0000313" key="1">
    <source>
        <dbReference type="EMBL" id="SVE58796.1"/>
    </source>
</evidence>
<dbReference type="AlphaFoldDB" id="A0A383EPI7"/>
<organism evidence="1">
    <name type="scientific">marine metagenome</name>
    <dbReference type="NCBI Taxonomy" id="408172"/>
    <lineage>
        <taxon>unclassified sequences</taxon>
        <taxon>metagenomes</taxon>
        <taxon>ecological metagenomes</taxon>
    </lineage>
</organism>
<proteinExistence type="predicted"/>
<feature type="non-terminal residue" evidence="1">
    <location>
        <position position="135"/>
    </location>
</feature>
<sequence length="135" mass="15380">MISFREHLAEAFGDSEKYYKAVQSVEAALDQAIRPYQRQHEASWERYMGPKFRGRSGHTTVPELQFLRMAKDIWLKGDGDLAKHAVIWLLDFDQSTRPTMGPLSASKLKMDVAVIVEPVNREIIVVPSISRPRPA</sequence>
<protein>
    <submittedName>
        <fullName evidence="1">Uncharacterized protein</fullName>
    </submittedName>
</protein>
<accession>A0A383EPI7</accession>